<dbReference type="PANTHER" id="PTHR46118">
    <property type="entry name" value="PROTEIN ABHD11"/>
    <property type="match status" value="1"/>
</dbReference>
<dbReference type="SUPFAM" id="SSF53474">
    <property type="entry name" value="alpha/beta-Hydrolases"/>
    <property type="match status" value="1"/>
</dbReference>
<name>A0A328BDA9_9CAUL</name>
<reference evidence="3 4" key="1">
    <citation type="submission" date="2018-05" db="EMBL/GenBank/DDBJ databases">
        <authorList>
            <person name="Lanie J.A."/>
            <person name="Ng W.-L."/>
            <person name="Kazmierczak K.M."/>
            <person name="Andrzejewski T.M."/>
            <person name="Davidsen T.M."/>
            <person name="Wayne K.J."/>
            <person name="Tettelin H."/>
            <person name="Glass J.I."/>
            <person name="Rusch D."/>
            <person name="Podicherti R."/>
            <person name="Tsui H.-C.T."/>
            <person name="Winkler M.E."/>
        </authorList>
    </citation>
    <scope>NUCLEOTIDE SEQUENCE [LARGE SCALE GENOMIC DNA]</scope>
    <source>
        <strain evidence="3 4">BUT-10</strain>
    </source>
</reference>
<dbReference type="GO" id="GO:0016787">
    <property type="term" value="F:hydrolase activity"/>
    <property type="evidence" value="ECO:0007669"/>
    <property type="project" value="UniProtKB-KW"/>
</dbReference>
<dbReference type="RefSeq" id="WP_111276808.1">
    <property type="nucleotide sequence ID" value="NZ_QFYS01000006.1"/>
</dbReference>
<dbReference type="Proteomes" id="UP000249524">
    <property type="component" value="Unassembled WGS sequence"/>
</dbReference>
<keyword evidence="1 3" id="KW-0378">Hydrolase</keyword>
<proteinExistence type="predicted"/>
<dbReference type="Gene3D" id="3.40.50.1820">
    <property type="entry name" value="alpha/beta hydrolase"/>
    <property type="match status" value="1"/>
</dbReference>
<dbReference type="AlphaFoldDB" id="A0A328BDA9"/>
<dbReference type="PANTHER" id="PTHR46118:SF4">
    <property type="entry name" value="PROTEIN ABHD11"/>
    <property type="match status" value="1"/>
</dbReference>
<feature type="domain" description="AB hydrolase-1" evidence="2">
    <location>
        <begin position="31"/>
        <end position="134"/>
    </location>
</feature>
<dbReference type="EMBL" id="QFYS01000006">
    <property type="protein sequence ID" value="RAK64421.1"/>
    <property type="molecule type" value="Genomic_DNA"/>
</dbReference>
<evidence type="ECO:0000256" key="1">
    <source>
        <dbReference type="ARBA" id="ARBA00022801"/>
    </source>
</evidence>
<dbReference type="InterPro" id="IPR000073">
    <property type="entry name" value="AB_hydrolase_1"/>
</dbReference>
<protein>
    <submittedName>
        <fullName evidence="3">Alpha/beta hydrolase</fullName>
    </submittedName>
</protein>
<organism evidence="3 4">
    <name type="scientific">Phenylobacterium kunshanense</name>
    <dbReference type="NCBI Taxonomy" id="1445034"/>
    <lineage>
        <taxon>Bacteria</taxon>
        <taxon>Pseudomonadati</taxon>
        <taxon>Pseudomonadota</taxon>
        <taxon>Alphaproteobacteria</taxon>
        <taxon>Caulobacterales</taxon>
        <taxon>Caulobacteraceae</taxon>
        <taxon>Phenylobacterium</taxon>
    </lineage>
</organism>
<evidence type="ECO:0000259" key="2">
    <source>
        <dbReference type="Pfam" id="PF00561"/>
    </source>
</evidence>
<gene>
    <name evidence="3" type="ORF">DJ019_14780</name>
</gene>
<evidence type="ECO:0000313" key="3">
    <source>
        <dbReference type="EMBL" id="RAK64421.1"/>
    </source>
</evidence>
<evidence type="ECO:0000313" key="4">
    <source>
        <dbReference type="Proteomes" id="UP000249524"/>
    </source>
</evidence>
<dbReference type="InterPro" id="IPR029058">
    <property type="entry name" value="AB_hydrolase_fold"/>
</dbReference>
<keyword evidence="4" id="KW-1185">Reference proteome</keyword>
<dbReference type="OrthoDB" id="9793083at2"/>
<sequence length="287" mass="29968">MSPPTYRGQRVDIGGRALRTVRAGPSSSDHPLIVCEHGAFGCATDWAVVQEKLAQKGLRSLSYDRAGLGHSDPGPAPRDGRSINDDLEALLGVLGEAGPILLCGHSMGGLMVRLFALERERDLTGLVLVDAVTPDVFSLPGGPAAIRGFGRVLQAVSYGAKVGLMVPVSYVSGNLIGLPGASAAEKRRIHASAPHAHAAAAEVMCWPATSVMAGAIDLPTDLPVAVVTAGAVRSRRALKHIQEAPARRSRSGYVEHVEAATHANLLGPRYADAVVRGVEHVLQSGSR</sequence>
<accession>A0A328BDA9</accession>
<comment type="caution">
    <text evidence="3">The sequence shown here is derived from an EMBL/GenBank/DDBJ whole genome shotgun (WGS) entry which is preliminary data.</text>
</comment>
<dbReference type="Pfam" id="PF00561">
    <property type="entry name" value="Abhydrolase_1"/>
    <property type="match status" value="1"/>
</dbReference>